<dbReference type="Proteomes" id="UP000001029">
    <property type="component" value="Chromosome"/>
</dbReference>
<accession>B2KC17</accession>
<dbReference type="HOGENOM" id="CLU_1084774_0_0_0"/>
<sequence length="256" mass="28806">MNKILKIFFCVLLFSCALNAQEIPAELLGGMLKSDSWVIKRDLQQEIFTGNVRFDSGMYKLNADKVISNRKNNTVSIIGNAYLFNRLKTGETIELFSDKILFNTKNRKGSASKVQNPVNIIYQMPEEYKLDILSNYAHIDGIKSTINLKEDVKIKYTTPASFILGYADSAFIDRANRNAVFEGSVEFDNTEYTLYAGKVSYEGSKNEITIERNYPLILAANEDITGALQSDFIKINTLTKKVHARGRVSGWVAPSN</sequence>
<organism evidence="3 4">
    <name type="scientific">Elusimicrobium minutum (strain Pei191)</name>
    <dbReference type="NCBI Taxonomy" id="445932"/>
    <lineage>
        <taxon>Bacteria</taxon>
        <taxon>Pseudomonadati</taxon>
        <taxon>Elusimicrobiota</taxon>
        <taxon>Elusimicrobia</taxon>
        <taxon>Elusimicrobiales</taxon>
        <taxon>Elusimicrobiaceae</taxon>
        <taxon>Elusimicrobium</taxon>
    </lineage>
</organism>
<proteinExistence type="predicted"/>
<name>B2KC17_ELUMP</name>
<dbReference type="RefSeq" id="WP_012414759.1">
    <property type="nucleotide sequence ID" value="NC_010644.1"/>
</dbReference>
<feature type="signal peptide" evidence="1">
    <location>
        <begin position="1"/>
        <end position="20"/>
    </location>
</feature>
<dbReference type="Gene3D" id="2.60.450.10">
    <property type="entry name" value="Lipopolysaccharide (LPS) transport protein A like domain"/>
    <property type="match status" value="1"/>
</dbReference>
<dbReference type="Pfam" id="PF03968">
    <property type="entry name" value="LptD_N"/>
    <property type="match status" value="1"/>
</dbReference>
<reference evidence="3 4" key="1">
    <citation type="journal article" date="2009" name="Appl. Environ. Microbiol.">
        <title>Genomic analysis of 'Elusimicrobium minutum,' the first cultivated representative of the phylum 'Elusimicrobia' (formerly termite group 1).</title>
        <authorList>
            <person name="Herlemann D.P.R."/>
            <person name="Geissinger O."/>
            <person name="Ikeda-Ohtsubo W."/>
            <person name="Kunin V."/>
            <person name="Sun H."/>
            <person name="Lapidus A."/>
            <person name="Hugenholtz P."/>
            <person name="Brune A."/>
        </authorList>
    </citation>
    <scope>NUCLEOTIDE SEQUENCE [LARGE SCALE GENOMIC DNA]</scope>
    <source>
        <strain evidence="3 4">Pei191</strain>
    </source>
</reference>
<evidence type="ECO:0000256" key="1">
    <source>
        <dbReference type="SAM" id="SignalP"/>
    </source>
</evidence>
<dbReference type="STRING" id="445932.Emin_0589"/>
<feature type="domain" description="Organic solvent tolerance-like N-terminal" evidence="2">
    <location>
        <begin position="33"/>
        <end position="150"/>
    </location>
</feature>
<evidence type="ECO:0000313" key="3">
    <source>
        <dbReference type="EMBL" id="ACC98144.1"/>
    </source>
</evidence>
<evidence type="ECO:0000259" key="2">
    <source>
        <dbReference type="Pfam" id="PF03968"/>
    </source>
</evidence>
<dbReference type="EMBL" id="CP001055">
    <property type="protein sequence ID" value="ACC98144.1"/>
    <property type="molecule type" value="Genomic_DNA"/>
</dbReference>
<dbReference type="InterPro" id="IPR005653">
    <property type="entry name" value="OstA-like_N"/>
</dbReference>
<dbReference type="KEGG" id="emi:Emin_0589"/>
<keyword evidence="1" id="KW-0732">Signal</keyword>
<protein>
    <recommendedName>
        <fullName evidence="2">Organic solvent tolerance-like N-terminal domain-containing protein</fullName>
    </recommendedName>
</protein>
<feature type="chain" id="PRO_5002777711" description="Organic solvent tolerance-like N-terminal domain-containing protein" evidence="1">
    <location>
        <begin position="21"/>
        <end position="256"/>
    </location>
</feature>
<gene>
    <name evidence="3" type="ordered locus">Emin_0589</name>
</gene>
<evidence type="ECO:0000313" key="4">
    <source>
        <dbReference type="Proteomes" id="UP000001029"/>
    </source>
</evidence>
<dbReference type="AlphaFoldDB" id="B2KC17"/>
<keyword evidence="4" id="KW-1185">Reference proteome</keyword>